<organism evidence="1 2">
    <name type="scientific">Acidithiobacillus sulfuriphilus</name>
    <dbReference type="NCBI Taxonomy" id="1867749"/>
    <lineage>
        <taxon>Bacteria</taxon>
        <taxon>Pseudomonadati</taxon>
        <taxon>Pseudomonadota</taxon>
        <taxon>Acidithiobacillia</taxon>
        <taxon>Acidithiobacillales</taxon>
        <taxon>Acidithiobacillaceae</taxon>
        <taxon>Acidithiobacillus</taxon>
    </lineage>
</organism>
<gene>
    <name evidence="1" type="ORF">EC580_014200</name>
</gene>
<evidence type="ECO:0000313" key="2">
    <source>
        <dbReference type="Proteomes" id="UP000271650"/>
    </source>
</evidence>
<accession>A0ACD5HP79</accession>
<proteinExistence type="predicted"/>
<name>A0ACD5HP79_9PROT</name>
<protein>
    <submittedName>
        <fullName evidence="1">Helix-hairpin-helix domain-containing protein</fullName>
    </submittedName>
</protein>
<dbReference type="EMBL" id="CP127527">
    <property type="protein sequence ID" value="XRI77088.1"/>
    <property type="molecule type" value="Genomic_DNA"/>
</dbReference>
<keyword evidence="2" id="KW-1185">Reference proteome</keyword>
<dbReference type="Proteomes" id="UP000271650">
    <property type="component" value="Chromosome"/>
</dbReference>
<reference evidence="1 2" key="1">
    <citation type="journal article" date="2019" name="Int. J. Syst. Evol. Microbiol.">
        <title>Acidithiobacillus sulfuriphilus sp. nov.: an extremely acidophilic sulfur-oxidizing chemolithotroph isolated from a neutral pH environment.</title>
        <authorList>
            <person name="Falagan C."/>
            <person name="Moya-Beltran A."/>
            <person name="Castro M."/>
            <person name="Quatrini R."/>
            <person name="Johnson D.B."/>
        </authorList>
    </citation>
    <scope>NUCLEOTIDE SEQUENCE [LARGE SCALE GENOMIC DNA]</scope>
    <source>
        <strain evidence="1 2">CJ-2</strain>
    </source>
</reference>
<sequence length="108" mass="11022">MGRSWVGIGAALLLLGLYPGKEMARADPLLPAMVNINTADAQQLQDLPGIGARRAEAIVAFRAAHGPFPGKAALAAVPGVGPKLAARLRGLIVLGPLLPGPTARITSE</sequence>
<evidence type="ECO:0000313" key="1">
    <source>
        <dbReference type="EMBL" id="XRI77088.1"/>
    </source>
</evidence>